<evidence type="ECO:0000313" key="2">
    <source>
        <dbReference type="EMBL" id="KDQ65206.1"/>
    </source>
</evidence>
<feature type="signal peptide" evidence="1">
    <location>
        <begin position="1"/>
        <end position="21"/>
    </location>
</feature>
<accession>A0A067QR63</accession>
<dbReference type="Proteomes" id="UP000027265">
    <property type="component" value="Unassembled WGS sequence"/>
</dbReference>
<dbReference type="AlphaFoldDB" id="A0A067QR63"/>
<evidence type="ECO:0000256" key="1">
    <source>
        <dbReference type="SAM" id="SignalP"/>
    </source>
</evidence>
<dbReference type="EMBL" id="KL197709">
    <property type="protein sequence ID" value="KDQ65206.1"/>
    <property type="molecule type" value="Genomic_DNA"/>
</dbReference>
<name>A0A067QR63_9AGAM</name>
<feature type="chain" id="PRO_5001648158" evidence="1">
    <location>
        <begin position="22"/>
        <end position="146"/>
    </location>
</feature>
<proteinExistence type="predicted"/>
<evidence type="ECO:0000313" key="3">
    <source>
        <dbReference type="Proteomes" id="UP000027265"/>
    </source>
</evidence>
<organism evidence="2 3">
    <name type="scientific">Jaapia argillacea MUCL 33604</name>
    <dbReference type="NCBI Taxonomy" id="933084"/>
    <lineage>
        <taxon>Eukaryota</taxon>
        <taxon>Fungi</taxon>
        <taxon>Dikarya</taxon>
        <taxon>Basidiomycota</taxon>
        <taxon>Agaricomycotina</taxon>
        <taxon>Agaricomycetes</taxon>
        <taxon>Agaricomycetidae</taxon>
        <taxon>Jaapiales</taxon>
        <taxon>Jaapiaceae</taxon>
        <taxon>Jaapia</taxon>
    </lineage>
</organism>
<keyword evidence="1" id="KW-0732">Signal</keyword>
<sequence>MCLRTMILHLPLLLLIGLCVYLDPQEWSLSFFLGCIWKCIVWNHSIYTRIGQSIDDDQGTQIATIEVDGTGVTVGLLLSIASMRVLLLTFNLQLKIFSNCSAGQGSCKRVCVGSENRLWLTRVLVGRTIIDNIPLLVPIVRSENQQ</sequence>
<reference evidence="3" key="1">
    <citation type="journal article" date="2014" name="Proc. Natl. Acad. Sci. U.S.A.">
        <title>Extensive sampling of basidiomycete genomes demonstrates inadequacy of the white-rot/brown-rot paradigm for wood decay fungi.</title>
        <authorList>
            <person name="Riley R."/>
            <person name="Salamov A.A."/>
            <person name="Brown D.W."/>
            <person name="Nagy L.G."/>
            <person name="Floudas D."/>
            <person name="Held B.W."/>
            <person name="Levasseur A."/>
            <person name="Lombard V."/>
            <person name="Morin E."/>
            <person name="Otillar R."/>
            <person name="Lindquist E.A."/>
            <person name="Sun H."/>
            <person name="LaButti K.M."/>
            <person name="Schmutz J."/>
            <person name="Jabbour D."/>
            <person name="Luo H."/>
            <person name="Baker S.E."/>
            <person name="Pisabarro A.G."/>
            <person name="Walton J.D."/>
            <person name="Blanchette R.A."/>
            <person name="Henrissat B."/>
            <person name="Martin F."/>
            <person name="Cullen D."/>
            <person name="Hibbett D.S."/>
            <person name="Grigoriev I.V."/>
        </authorList>
    </citation>
    <scope>NUCLEOTIDE SEQUENCE [LARGE SCALE GENOMIC DNA]</scope>
    <source>
        <strain evidence="3">MUCL 33604</strain>
    </source>
</reference>
<gene>
    <name evidence="2" type="ORF">JAAARDRAFT_43937</name>
</gene>
<keyword evidence="3" id="KW-1185">Reference proteome</keyword>
<protein>
    <submittedName>
        <fullName evidence="2">Uncharacterized protein</fullName>
    </submittedName>
</protein>
<dbReference type="HOGENOM" id="CLU_1777742_0_0_1"/>
<dbReference type="InParanoid" id="A0A067QR63"/>